<name>A0A1N6Y0L4_9ACTN</name>
<dbReference type="AlphaFoldDB" id="A0A1N6Y0L4"/>
<evidence type="ECO:0000313" key="3">
    <source>
        <dbReference type="Proteomes" id="UP000186004"/>
    </source>
</evidence>
<keyword evidence="3" id="KW-1185">Reference proteome</keyword>
<sequence length="57" mass="5917">MLGLIHGLHHAGNFLRVPADYLVMTCDHERAALSALPDGVDPQAEPAAPDALASGRG</sequence>
<accession>A0A1N6Y0L4</accession>
<protein>
    <submittedName>
        <fullName evidence="2">Uncharacterized protein</fullName>
    </submittedName>
</protein>
<dbReference type="Proteomes" id="UP000186004">
    <property type="component" value="Unassembled WGS sequence"/>
</dbReference>
<organism evidence="2 3">
    <name type="scientific">Micromonospora avicenniae</name>
    <dbReference type="NCBI Taxonomy" id="1198245"/>
    <lineage>
        <taxon>Bacteria</taxon>
        <taxon>Bacillati</taxon>
        <taxon>Actinomycetota</taxon>
        <taxon>Actinomycetes</taxon>
        <taxon>Micromonosporales</taxon>
        <taxon>Micromonosporaceae</taxon>
        <taxon>Micromonospora</taxon>
    </lineage>
</organism>
<dbReference type="RefSeq" id="WP_175649179.1">
    <property type="nucleotide sequence ID" value="NZ_FTNF01000006.1"/>
</dbReference>
<gene>
    <name evidence="2" type="ORF">SAMN05444858_10688</name>
</gene>
<reference evidence="2 3" key="1">
    <citation type="submission" date="2017-01" db="EMBL/GenBank/DDBJ databases">
        <authorList>
            <person name="Mah S.A."/>
            <person name="Swanson W.J."/>
            <person name="Moy G.W."/>
            <person name="Vacquier V.D."/>
        </authorList>
    </citation>
    <scope>NUCLEOTIDE SEQUENCE [LARGE SCALE GENOMIC DNA]</scope>
    <source>
        <strain evidence="2 3">DSM 45758</strain>
    </source>
</reference>
<proteinExistence type="predicted"/>
<evidence type="ECO:0000256" key="1">
    <source>
        <dbReference type="SAM" id="MobiDB-lite"/>
    </source>
</evidence>
<dbReference type="STRING" id="1198245.SAMN05444858_10688"/>
<feature type="region of interest" description="Disordered" evidence="1">
    <location>
        <begin position="37"/>
        <end position="57"/>
    </location>
</feature>
<evidence type="ECO:0000313" key="2">
    <source>
        <dbReference type="EMBL" id="SIR08076.1"/>
    </source>
</evidence>
<dbReference type="EMBL" id="FTNF01000006">
    <property type="protein sequence ID" value="SIR08076.1"/>
    <property type="molecule type" value="Genomic_DNA"/>
</dbReference>